<evidence type="ECO:0000256" key="6">
    <source>
        <dbReference type="SAM" id="SignalP"/>
    </source>
</evidence>
<evidence type="ECO:0000259" key="7">
    <source>
        <dbReference type="PROSITE" id="PS50940"/>
    </source>
</evidence>
<dbReference type="SUPFAM" id="SSF57625">
    <property type="entry name" value="Invertebrate chitin-binding proteins"/>
    <property type="match status" value="1"/>
</dbReference>
<dbReference type="Proteomes" id="UP001497623">
    <property type="component" value="Unassembled WGS sequence"/>
</dbReference>
<dbReference type="GO" id="GO:0008061">
    <property type="term" value="F:chitin binding"/>
    <property type="evidence" value="ECO:0007669"/>
    <property type="project" value="UniProtKB-KW"/>
</dbReference>
<evidence type="ECO:0000256" key="4">
    <source>
        <dbReference type="ARBA" id="ARBA00023157"/>
    </source>
</evidence>
<keyword evidence="9" id="KW-1185">Reference proteome</keyword>
<dbReference type="PANTHER" id="PTHR23301">
    <property type="entry name" value="CHITIN BINDING PERITROPHIN-A"/>
    <property type="match status" value="1"/>
</dbReference>
<protein>
    <recommendedName>
        <fullName evidence="7">Chitin-binding type-2 domain-containing protein</fullName>
    </recommendedName>
</protein>
<dbReference type="PROSITE" id="PS51257">
    <property type="entry name" value="PROKAR_LIPOPROTEIN"/>
    <property type="match status" value="1"/>
</dbReference>
<dbReference type="InterPro" id="IPR051940">
    <property type="entry name" value="Chitin_bind-dev_reg"/>
</dbReference>
<organism evidence="8 9">
    <name type="scientific">Meganyctiphanes norvegica</name>
    <name type="common">Northern krill</name>
    <name type="synonym">Thysanopoda norvegica</name>
    <dbReference type="NCBI Taxonomy" id="48144"/>
    <lineage>
        <taxon>Eukaryota</taxon>
        <taxon>Metazoa</taxon>
        <taxon>Ecdysozoa</taxon>
        <taxon>Arthropoda</taxon>
        <taxon>Crustacea</taxon>
        <taxon>Multicrustacea</taxon>
        <taxon>Malacostraca</taxon>
        <taxon>Eumalacostraca</taxon>
        <taxon>Eucarida</taxon>
        <taxon>Euphausiacea</taxon>
        <taxon>Euphausiidae</taxon>
        <taxon>Meganyctiphanes</taxon>
    </lineage>
</organism>
<keyword evidence="5" id="KW-0325">Glycoprotein</keyword>
<feature type="domain" description="Chitin-binding type-2" evidence="7">
    <location>
        <begin position="35"/>
        <end position="94"/>
    </location>
</feature>
<keyword evidence="4" id="KW-1015">Disulfide bond</keyword>
<keyword evidence="2 6" id="KW-0732">Signal</keyword>
<proteinExistence type="predicted"/>
<name>A0AAV2S4P2_MEGNR</name>
<evidence type="ECO:0000313" key="8">
    <source>
        <dbReference type="EMBL" id="CAL4157064.1"/>
    </source>
</evidence>
<evidence type="ECO:0000313" key="9">
    <source>
        <dbReference type="Proteomes" id="UP001497623"/>
    </source>
</evidence>
<evidence type="ECO:0000256" key="5">
    <source>
        <dbReference type="ARBA" id="ARBA00023180"/>
    </source>
</evidence>
<feature type="chain" id="PRO_5043640551" description="Chitin-binding type-2 domain-containing protein" evidence="6">
    <location>
        <begin position="19"/>
        <end position="102"/>
    </location>
</feature>
<dbReference type="Pfam" id="PF01607">
    <property type="entry name" value="CBM_14"/>
    <property type="match status" value="1"/>
</dbReference>
<dbReference type="Gene3D" id="2.170.140.10">
    <property type="entry name" value="Chitin binding domain"/>
    <property type="match status" value="1"/>
</dbReference>
<keyword evidence="3" id="KW-0677">Repeat</keyword>
<dbReference type="SMART" id="SM00494">
    <property type="entry name" value="ChtBD2"/>
    <property type="match status" value="1"/>
</dbReference>
<evidence type="ECO:0000256" key="1">
    <source>
        <dbReference type="ARBA" id="ARBA00022669"/>
    </source>
</evidence>
<dbReference type="InterPro" id="IPR002557">
    <property type="entry name" value="Chitin-bd_dom"/>
</dbReference>
<dbReference type="GO" id="GO:0005576">
    <property type="term" value="C:extracellular region"/>
    <property type="evidence" value="ECO:0007669"/>
    <property type="project" value="InterPro"/>
</dbReference>
<feature type="signal peptide" evidence="6">
    <location>
        <begin position="1"/>
        <end position="18"/>
    </location>
</feature>
<keyword evidence="1" id="KW-0147">Chitin-binding</keyword>
<gene>
    <name evidence="8" type="ORF">MNOR_LOCUS31813</name>
</gene>
<dbReference type="InterPro" id="IPR036508">
    <property type="entry name" value="Chitin-bd_dom_sf"/>
</dbReference>
<evidence type="ECO:0000256" key="2">
    <source>
        <dbReference type="ARBA" id="ARBA00022729"/>
    </source>
</evidence>
<accession>A0AAV2S4P2</accession>
<dbReference type="EMBL" id="CAXKWB010041835">
    <property type="protein sequence ID" value="CAL4157064.1"/>
    <property type="molecule type" value="Genomic_DNA"/>
</dbReference>
<reference evidence="8 9" key="1">
    <citation type="submission" date="2024-05" db="EMBL/GenBank/DDBJ databases">
        <authorList>
            <person name="Wallberg A."/>
        </authorList>
    </citation>
    <scope>NUCLEOTIDE SEQUENCE [LARGE SCALE GENOMIC DNA]</scope>
</reference>
<comment type="caution">
    <text evidence="8">The sequence shown here is derived from an EMBL/GenBank/DDBJ whole genome shotgun (WGS) entry which is preliminary data.</text>
</comment>
<evidence type="ECO:0000256" key="3">
    <source>
        <dbReference type="ARBA" id="ARBA00022737"/>
    </source>
</evidence>
<dbReference type="PROSITE" id="PS50940">
    <property type="entry name" value="CHIT_BIND_II"/>
    <property type="match status" value="1"/>
</dbReference>
<dbReference type="AlphaFoldDB" id="A0AAV2S4P2"/>
<sequence length="102" mass="11175">MSLTKLVLIVSLIGSCWSAAITDHPPVALCAPEISAKCPAENGETPIYFPDPDDCSKFCECCCGDAYDYSCPSGLYWDTHLNICNWPNQVECESRPEPPSEI</sequence>
<dbReference type="PANTHER" id="PTHR23301:SF0">
    <property type="entry name" value="CHITIN-BINDING TYPE-2 DOMAIN-CONTAINING PROTEIN-RELATED"/>
    <property type="match status" value="1"/>
</dbReference>